<dbReference type="Pfam" id="PF07707">
    <property type="entry name" value="BACK"/>
    <property type="match status" value="1"/>
</dbReference>
<gene>
    <name evidence="18" type="ORF">C9374_003642</name>
</gene>
<sequence>MTPEYLLRFLKSDLIVIPEDILFNALMKWVDHNRDERSKYIEEFLSLIRFPLMDPRTLTEMEYHPLLVDKQKTLQPTIFEAMKFQLHAESIPEERRKHFSFLERELPYEEEATPKFYKKVFTLTSLGCTGSTIPTTFEGHYPKELCKVLTLKNGFQNWKVHSSGKYKIVAVGASGGENSYSTTTKGGKGAMVSGVFKLKKGQNISIIVGQKGEDAKGGTGGGAAGGGGGTFVVDADLQQPLIIAAGGNGANWYSFTVNGPDGQLPNPTVTEGLKNTPSTANRGGGGGSFFVNGSDGSSCTGGKSYFEGLLAGKTTGGSYGGDGGFGGGAGAEHEGGGGGGYIGGKSLHSNEYGVARPDYGAYSFNSGDKQEGQAGYNTGNGSVTISRVFY</sequence>
<dbReference type="EC" id="2.7.10.1" evidence="2"/>
<name>A0AA88KQ46_NAELO</name>
<proteinExistence type="predicted"/>
<dbReference type="InterPro" id="IPR011705">
    <property type="entry name" value="BACK"/>
</dbReference>
<reference evidence="18 19" key="1">
    <citation type="journal article" date="2018" name="BMC Genomics">
        <title>The genome of Naegleria lovaniensis, the basis for a comparative approach to unravel pathogenicity factors of the human pathogenic amoeba N. fowleri.</title>
        <authorList>
            <person name="Liechti N."/>
            <person name="Schurch N."/>
            <person name="Bruggmann R."/>
            <person name="Wittwer M."/>
        </authorList>
    </citation>
    <scope>NUCLEOTIDE SEQUENCE [LARGE SCALE GENOMIC DNA]</scope>
    <source>
        <strain evidence="18 19">ATCC 30569</strain>
    </source>
</reference>
<evidence type="ECO:0000256" key="10">
    <source>
        <dbReference type="ARBA" id="ARBA00022989"/>
    </source>
</evidence>
<dbReference type="RefSeq" id="XP_044555772.1">
    <property type="nucleotide sequence ID" value="XM_044693193.1"/>
</dbReference>
<evidence type="ECO:0000256" key="2">
    <source>
        <dbReference type="ARBA" id="ARBA00011902"/>
    </source>
</evidence>
<evidence type="ECO:0000256" key="9">
    <source>
        <dbReference type="ARBA" id="ARBA00022840"/>
    </source>
</evidence>
<keyword evidence="11" id="KW-0472">Membrane</keyword>
<evidence type="ECO:0000313" key="18">
    <source>
        <dbReference type="EMBL" id="KAG2393878.1"/>
    </source>
</evidence>
<keyword evidence="15" id="KW-0325">Glycoprotein</keyword>
<evidence type="ECO:0000259" key="17">
    <source>
        <dbReference type="Pfam" id="PF12810"/>
    </source>
</evidence>
<protein>
    <recommendedName>
        <fullName evidence="2">receptor protein-tyrosine kinase</fullName>
        <ecNumber evidence="2">2.7.10.1</ecNumber>
    </recommendedName>
</protein>
<keyword evidence="19" id="KW-1185">Reference proteome</keyword>
<dbReference type="Pfam" id="PF12810">
    <property type="entry name" value="ALK_LTK_GRD"/>
    <property type="match status" value="1"/>
</dbReference>
<evidence type="ECO:0000256" key="7">
    <source>
        <dbReference type="ARBA" id="ARBA00022741"/>
    </source>
</evidence>
<dbReference type="AlphaFoldDB" id="A0AA88KQ46"/>
<evidence type="ECO:0000256" key="5">
    <source>
        <dbReference type="ARBA" id="ARBA00022692"/>
    </source>
</evidence>
<evidence type="ECO:0000256" key="8">
    <source>
        <dbReference type="ARBA" id="ARBA00022777"/>
    </source>
</evidence>
<keyword evidence="9" id="KW-0067">ATP-binding</keyword>
<keyword evidence="6" id="KW-0732">Signal</keyword>
<keyword evidence="7" id="KW-0547">Nucleotide-binding</keyword>
<evidence type="ECO:0000256" key="15">
    <source>
        <dbReference type="ARBA" id="ARBA00023180"/>
    </source>
</evidence>
<keyword evidence="5" id="KW-0812">Transmembrane</keyword>
<evidence type="ECO:0000259" key="16">
    <source>
        <dbReference type="Pfam" id="PF07707"/>
    </source>
</evidence>
<keyword evidence="14" id="KW-0675">Receptor</keyword>
<keyword evidence="4" id="KW-0808">Transferase</keyword>
<evidence type="ECO:0000256" key="13">
    <source>
        <dbReference type="ARBA" id="ARBA00023157"/>
    </source>
</evidence>
<dbReference type="GO" id="GO:0005886">
    <property type="term" value="C:plasma membrane"/>
    <property type="evidence" value="ECO:0007669"/>
    <property type="project" value="UniProtKB-SubCell"/>
</dbReference>
<dbReference type="GO" id="GO:0004714">
    <property type="term" value="F:transmembrane receptor protein tyrosine kinase activity"/>
    <property type="evidence" value="ECO:0007669"/>
    <property type="project" value="UniProtKB-EC"/>
</dbReference>
<comment type="subcellular location">
    <subcellularLocation>
        <location evidence="1">Cell membrane</location>
        <topology evidence="1">Single-pass type I membrane protein</topology>
    </subcellularLocation>
</comment>
<accession>A0AA88KQ46</accession>
<evidence type="ECO:0000256" key="11">
    <source>
        <dbReference type="ARBA" id="ARBA00023136"/>
    </source>
</evidence>
<dbReference type="Gene3D" id="1.25.40.420">
    <property type="match status" value="1"/>
</dbReference>
<comment type="caution">
    <text evidence="18">The sequence shown here is derived from an EMBL/GenBank/DDBJ whole genome shotgun (WGS) entry which is preliminary data.</text>
</comment>
<dbReference type="GO" id="GO:0005524">
    <property type="term" value="F:ATP binding"/>
    <property type="evidence" value="ECO:0007669"/>
    <property type="project" value="UniProtKB-KW"/>
</dbReference>
<dbReference type="GeneID" id="68096097"/>
<keyword evidence="8" id="KW-0418">Kinase</keyword>
<keyword evidence="12" id="KW-0829">Tyrosine-protein kinase</keyword>
<evidence type="ECO:0000256" key="3">
    <source>
        <dbReference type="ARBA" id="ARBA00022475"/>
    </source>
</evidence>
<feature type="domain" description="ALK/LTK-like glycine-rich" evidence="17">
    <location>
        <begin position="162"/>
        <end position="386"/>
    </location>
</feature>
<dbReference type="PANTHER" id="PTHR31535">
    <property type="match status" value="1"/>
</dbReference>
<evidence type="ECO:0000256" key="6">
    <source>
        <dbReference type="ARBA" id="ARBA00022729"/>
    </source>
</evidence>
<evidence type="ECO:0000256" key="1">
    <source>
        <dbReference type="ARBA" id="ARBA00004251"/>
    </source>
</evidence>
<feature type="domain" description="BACK" evidence="16">
    <location>
        <begin position="2"/>
        <end position="60"/>
    </location>
</feature>
<organism evidence="18 19">
    <name type="scientific">Naegleria lovaniensis</name>
    <name type="common">Amoeba</name>
    <dbReference type="NCBI Taxonomy" id="51637"/>
    <lineage>
        <taxon>Eukaryota</taxon>
        <taxon>Discoba</taxon>
        <taxon>Heterolobosea</taxon>
        <taxon>Tetramitia</taxon>
        <taxon>Eutetramitia</taxon>
        <taxon>Vahlkampfiidae</taxon>
        <taxon>Naegleria</taxon>
    </lineage>
</organism>
<keyword evidence="3" id="KW-1003">Cell membrane</keyword>
<keyword evidence="13" id="KW-1015">Disulfide bond</keyword>
<dbReference type="PANTHER" id="PTHR31535:SF3">
    <property type="entry name" value="REGULATORY PROTEIN ZESTE"/>
    <property type="match status" value="1"/>
</dbReference>
<dbReference type="EMBL" id="PYSW02000001">
    <property type="protein sequence ID" value="KAG2393878.1"/>
    <property type="molecule type" value="Genomic_DNA"/>
</dbReference>
<dbReference type="Proteomes" id="UP000816034">
    <property type="component" value="Unassembled WGS sequence"/>
</dbReference>
<dbReference type="InterPro" id="IPR055163">
    <property type="entry name" value="ALK/LTK-like_GRD"/>
</dbReference>
<evidence type="ECO:0000256" key="4">
    <source>
        <dbReference type="ARBA" id="ARBA00022679"/>
    </source>
</evidence>
<evidence type="ECO:0000256" key="12">
    <source>
        <dbReference type="ARBA" id="ARBA00023137"/>
    </source>
</evidence>
<evidence type="ECO:0000256" key="14">
    <source>
        <dbReference type="ARBA" id="ARBA00023170"/>
    </source>
</evidence>
<evidence type="ECO:0000313" key="19">
    <source>
        <dbReference type="Proteomes" id="UP000816034"/>
    </source>
</evidence>
<keyword evidence="10" id="KW-1133">Transmembrane helix</keyword>